<reference evidence="3 4" key="1">
    <citation type="submission" date="2016-10" db="EMBL/GenBank/DDBJ databases">
        <authorList>
            <person name="de Groot N.N."/>
        </authorList>
    </citation>
    <scope>NUCLEOTIDE SEQUENCE [LARGE SCALE GENOMIC DNA]</scope>
    <source>
        <strain evidence="3 4">DSM 28286</strain>
    </source>
</reference>
<organism evidence="3 4">
    <name type="scientific">Parafilimonas terrae</name>
    <dbReference type="NCBI Taxonomy" id="1465490"/>
    <lineage>
        <taxon>Bacteria</taxon>
        <taxon>Pseudomonadati</taxon>
        <taxon>Bacteroidota</taxon>
        <taxon>Chitinophagia</taxon>
        <taxon>Chitinophagales</taxon>
        <taxon>Chitinophagaceae</taxon>
        <taxon>Parafilimonas</taxon>
    </lineage>
</organism>
<dbReference type="STRING" id="1465490.SAMN05444277_10996"/>
<dbReference type="InterPro" id="IPR012347">
    <property type="entry name" value="Ferritin-like"/>
</dbReference>
<dbReference type="PANTHER" id="PTHR38593:SF1">
    <property type="entry name" value="BLR2558 PROTEIN"/>
    <property type="match status" value="1"/>
</dbReference>
<accession>A0A1I5XQE1</accession>
<evidence type="ECO:0000259" key="2">
    <source>
        <dbReference type="Pfam" id="PF13628"/>
    </source>
</evidence>
<gene>
    <name evidence="3" type="ORF">SAMN05444277_10996</name>
</gene>
<feature type="domain" description="DUF4142" evidence="2">
    <location>
        <begin position="56"/>
        <end position="191"/>
    </location>
</feature>
<proteinExistence type="predicted"/>
<feature type="compositionally biased region" description="Low complexity" evidence="1">
    <location>
        <begin position="24"/>
        <end position="34"/>
    </location>
</feature>
<evidence type="ECO:0000313" key="3">
    <source>
        <dbReference type="EMBL" id="SFQ33957.1"/>
    </source>
</evidence>
<protein>
    <submittedName>
        <fullName evidence="3">Putative membrane protein</fullName>
    </submittedName>
</protein>
<evidence type="ECO:0000313" key="4">
    <source>
        <dbReference type="Proteomes" id="UP000199031"/>
    </source>
</evidence>
<dbReference type="PANTHER" id="PTHR38593">
    <property type="entry name" value="BLR2558 PROTEIN"/>
    <property type="match status" value="1"/>
</dbReference>
<feature type="region of interest" description="Disordered" evidence="1">
    <location>
        <begin position="24"/>
        <end position="56"/>
    </location>
</feature>
<dbReference type="InterPro" id="IPR025419">
    <property type="entry name" value="DUF4142"/>
</dbReference>
<dbReference type="Gene3D" id="1.20.1260.10">
    <property type="match status" value="1"/>
</dbReference>
<dbReference type="PROSITE" id="PS51257">
    <property type="entry name" value="PROKAR_LIPOPROTEIN"/>
    <property type="match status" value="1"/>
</dbReference>
<dbReference type="OrthoDB" id="883203at2"/>
<dbReference type="AlphaFoldDB" id="A0A1I5XQE1"/>
<dbReference type="Pfam" id="PF13628">
    <property type="entry name" value="DUF4142"/>
    <property type="match status" value="1"/>
</dbReference>
<dbReference type="Proteomes" id="UP000199031">
    <property type="component" value="Unassembled WGS sequence"/>
</dbReference>
<dbReference type="RefSeq" id="WP_090660047.1">
    <property type="nucleotide sequence ID" value="NZ_FOXQ01000009.1"/>
</dbReference>
<feature type="compositionally biased region" description="Low complexity" evidence="1">
    <location>
        <begin position="43"/>
        <end position="53"/>
    </location>
</feature>
<evidence type="ECO:0000256" key="1">
    <source>
        <dbReference type="SAM" id="MobiDB-lite"/>
    </source>
</evidence>
<sequence>MKKLIGIICVGCLGVFGACNNSSSNQDSVDSAQDMNDSMLPDSNSSAMNSAPASEEDAKWAVDVANAGMTEIELSKVAQMKAGDPRLKDFADMMVTDHTAAADKLKQLAAAKSITLPDKLSDASQKMLDDLNKKTGKDFDKAYTNDMLDGHKDAVDAFDKGSKNLQDADLKNFASTTLPTLQMHQDSIKAIAGKK</sequence>
<keyword evidence="4" id="KW-1185">Reference proteome</keyword>
<dbReference type="EMBL" id="FOXQ01000009">
    <property type="protein sequence ID" value="SFQ33957.1"/>
    <property type="molecule type" value="Genomic_DNA"/>
</dbReference>
<name>A0A1I5XQE1_9BACT</name>